<dbReference type="PRINTS" id="PR00471">
    <property type="entry name" value="ACETATEKNASE"/>
</dbReference>
<feature type="binding site" evidence="6">
    <location>
        <position position="7"/>
    </location>
    <ligand>
        <name>Mg(2+)</name>
        <dbReference type="ChEBI" id="CHEBI:18420"/>
    </ligand>
</feature>
<keyword evidence="5 6" id="KW-0067">ATP-binding</keyword>
<dbReference type="InterPro" id="IPR000890">
    <property type="entry name" value="Aliphatic_acid_kin_short-chain"/>
</dbReference>
<comment type="cofactor">
    <cofactor evidence="6">
        <name>Mg(2+)</name>
        <dbReference type="ChEBI" id="CHEBI:18420"/>
    </cofactor>
    <cofactor evidence="6">
        <name>Mn(2+)</name>
        <dbReference type="ChEBI" id="CHEBI:29035"/>
    </cofactor>
    <text evidence="6">Mg(2+). Can also accept Mn(2+).</text>
</comment>
<dbReference type="HAMAP" id="MF_00020">
    <property type="entry name" value="Acetate_kinase"/>
    <property type="match status" value="1"/>
</dbReference>
<keyword evidence="9" id="KW-1185">Reference proteome</keyword>
<dbReference type="Proteomes" id="UP000266441">
    <property type="component" value="Unassembled WGS sequence"/>
</dbReference>
<feature type="binding site" evidence="6">
    <location>
        <begin position="284"/>
        <end position="286"/>
    </location>
    <ligand>
        <name>ATP</name>
        <dbReference type="ChEBI" id="CHEBI:30616"/>
    </ligand>
</feature>
<dbReference type="Gene3D" id="3.30.420.40">
    <property type="match status" value="2"/>
</dbReference>
<keyword evidence="6" id="KW-0479">Metal-binding</keyword>
<dbReference type="CDD" id="cd24010">
    <property type="entry name" value="ASKHA_NBD_AcK_PK"/>
    <property type="match status" value="1"/>
</dbReference>
<comment type="similarity">
    <text evidence="1 6 7">Belongs to the acetokinase family.</text>
</comment>
<comment type="caution">
    <text evidence="8">The sequence shown here is derived from an EMBL/GenBank/DDBJ whole genome shotgun (WGS) entry which is preliminary data.</text>
</comment>
<evidence type="ECO:0000256" key="5">
    <source>
        <dbReference type="ARBA" id="ARBA00022840"/>
    </source>
</evidence>
<dbReference type="GO" id="GO:0008776">
    <property type="term" value="F:acetate kinase activity"/>
    <property type="evidence" value="ECO:0007669"/>
    <property type="project" value="UniProtKB-UniRule"/>
</dbReference>
<dbReference type="UniPathway" id="UPA00340">
    <property type="reaction ID" value="UER00458"/>
</dbReference>
<dbReference type="PROSITE" id="PS01076">
    <property type="entry name" value="ACETATE_KINASE_2"/>
    <property type="match status" value="1"/>
</dbReference>
<dbReference type="GO" id="GO:0006083">
    <property type="term" value="P:acetate metabolic process"/>
    <property type="evidence" value="ECO:0007669"/>
    <property type="project" value="TreeGrafter"/>
</dbReference>
<sequence length="398" mass="43418">MNVLVLNCGSSSIKFQLFRMPEEALLIQGKAERNETGGTGLWFKTESIESASNWEGFSFAYNFEKILAELVRPSNGCLVSSEEVDVVGHRLIHGGEMDTAGGAVKITEKLISHMKTCVPLAPLHYPPNLEGIHTISRLMPGVLQAGVFDTAFHYSLPPRAFLYGIPLEWYRKHQIRRYGFHGTSHKYVAQRACELAGLHFSRSKIISCHLGNGASVAAIKNGKSIDTSMGMTPVEGLLMGTRSGDIDAGVLIYLQQHFNLSADVIQQLINKQGGLLGLSGISADYRAVEEAAQKGNEAALNALDAYHYRVKKYIGSYCMALGGLDALVFTGGIGENSSRARKEICSETDFLGIRFSEMLNDKMNGTESVISETGSNVKVLIVPAREELMIAREVAKLV</sequence>
<evidence type="ECO:0000313" key="8">
    <source>
        <dbReference type="EMBL" id="RIH63378.1"/>
    </source>
</evidence>
<evidence type="ECO:0000256" key="3">
    <source>
        <dbReference type="ARBA" id="ARBA00022741"/>
    </source>
</evidence>
<accession>A0A399CWM4</accession>
<dbReference type="NCBIfam" id="TIGR00016">
    <property type="entry name" value="ackA"/>
    <property type="match status" value="1"/>
</dbReference>
<feature type="binding site" evidence="6">
    <location>
        <position position="14"/>
    </location>
    <ligand>
        <name>ATP</name>
        <dbReference type="ChEBI" id="CHEBI:30616"/>
    </ligand>
</feature>
<feature type="site" description="Transition state stabilizer" evidence="6">
    <location>
        <position position="242"/>
    </location>
</feature>
<evidence type="ECO:0000313" key="9">
    <source>
        <dbReference type="Proteomes" id="UP000266441"/>
    </source>
</evidence>
<keyword evidence="3 6" id="KW-0547">Nucleotide-binding</keyword>
<dbReference type="GO" id="GO:0005524">
    <property type="term" value="F:ATP binding"/>
    <property type="evidence" value="ECO:0007669"/>
    <property type="project" value="UniProtKB-KW"/>
</dbReference>
<dbReference type="PANTHER" id="PTHR21060:SF15">
    <property type="entry name" value="ACETATE KINASE-RELATED"/>
    <property type="match status" value="1"/>
</dbReference>
<dbReference type="OrthoDB" id="9802453at2"/>
<dbReference type="PROSITE" id="PS01075">
    <property type="entry name" value="ACETATE_KINASE_1"/>
    <property type="match status" value="1"/>
</dbReference>
<feature type="site" description="Transition state stabilizer" evidence="6">
    <location>
        <position position="181"/>
    </location>
</feature>
<feature type="binding site" evidence="6">
    <location>
        <begin position="209"/>
        <end position="213"/>
    </location>
    <ligand>
        <name>ATP</name>
        <dbReference type="ChEBI" id="CHEBI:30616"/>
    </ligand>
</feature>
<dbReference type="PANTHER" id="PTHR21060">
    <property type="entry name" value="ACETATE KINASE"/>
    <property type="match status" value="1"/>
</dbReference>
<dbReference type="InterPro" id="IPR043129">
    <property type="entry name" value="ATPase_NBD"/>
</dbReference>
<keyword evidence="6" id="KW-0963">Cytoplasm</keyword>
<dbReference type="GO" id="GO:0006085">
    <property type="term" value="P:acetyl-CoA biosynthetic process"/>
    <property type="evidence" value="ECO:0007669"/>
    <property type="project" value="UniProtKB-UniRule"/>
</dbReference>
<feature type="binding site" evidence="6">
    <location>
        <position position="386"/>
    </location>
    <ligand>
        <name>Mg(2+)</name>
        <dbReference type="ChEBI" id="CHEBI:18420"/>
    </ligand>
</feature>
<dbReference type="EC" id="2.7.2.1" evidence="6"/>
<evidence type="ECO:0000256" key="4">
    <source>
        <dbReference type="ARBA" id="ARBA00022777"/>
    </source>
</evidence>
<gene>
    <name evidence="6" type="primary">ackA</name>
    <name evidence="8" type="ORF">D1164_19800</name>
</gene>
<reference evidence="8 9" key="1">
    <citation type="journal article" date="2015" name="Int. J. Syst. Evol. Microbiol.">
        <title>Mariniphaga sediminis sp. nov., isolated from coastal sediment.</title>
        <authorList>
            <person name="Wang F.Q."/>
            <person name="Shen Q.Y."/>
            <person name="Chen G.J."/>
            <person name="Du Z.J."/>
        </authorList>
    </citation>
    <scope>NUCLEOTIDE SEQUENCE [LARGE SCALE GENOMIC DNA]</scope>
    <source>
        <strain evidence="8 9">SY21</strain>
    </source>
</reference>
<evidence type="ECO:0000256" key="7">
    <source>
        <dbReference type="RuleBase" id="RU003835"/>
    </source>
</evidence>
<dbReference type="RefSeq" id="WP_119351644.1">
    <property type="nucleotide sequence ID" value="NZ_QWET01000021.1"/>
</dbReference>
<comment type="pathway">
    <text evidence="6">Metabolic intermediate biosynthesis; acetyl-CoA biosynthesis; acetyl-CoA from acetate: step 1/2.</text>
</comment>
<feature type="active site" description="Proton donor/acceptor" evidence="6">
    <location>
        <position position="149"/>
    </location>
</feature>
<keyword evidence="2 6" id="KW-0808">Transferase</keyword>
<feature type="binding site" evidence="6">
    <location>
        <position position="90"/>
    </location>
    <ligand>
        <name>substrate</name>
    </ligand>
</feature>
<dbReference type="InterPro" id="IPR023865">
    <property type="entry name" value="Aliphatic_acid_kinase_CS"/>
</dbReference>
<organism evidence="8 9">
    <name type="scientific">Mariniphaga sediminis</name>
    <dbReference type="NCBI Taxonomy" id="1628158"/>
    <lineage>
        <taxon>Bacteria</taxon>
        <taxon>Pseudomonadati</taxon>
        <taxon>Bacteroidota</taxon>
        <taxon>Bacteroidia</taxon>
        <taxon>Marinilabiliales</taxon>
        <taxon>Prolixibacteraceae</taxon>
        <taxon>Mariniphaga</taxon>
    </lineage>
</organism>
<feature type="binding site" evidence="6">
    <location>
        <begin position="332"/>
        <end position="336"/>
    </location>
    <ligand>
        <name>ATP</name>
        <dbReference type="ChEBI" id="CHEBI:30616"/>
    </ligand>
</feature>
<dbReference type="EMBL" id="QWET01000021">
    <property type="protein sequence ID" value="RIH63378.1"/>
    <property type="molecule type" value="Genomic_DNA"/>
</dbReference>
<dbReference type="AlphaFoldDB" id="A0A399CWM4"/>
<dbReference type="GO" id="GO:0000287">
    <property type="term" value="F:magnesium ion binding"/>
    <property type="evidence" value="ECO:0007669"/>
    <property type="project" value="UniProtKB-UniRule"/>
</dbReference>
<comment type="function">
    <text evidence="6">Catalyzes the formation of acetyl phosphate from acetate and ATP. Can also catalyze the reverse reaction.</text>
</comment>
<evidence type="ECO:0000256" key="6">
    <source>
        <dbReference type="HAMAP-Rule" id="MF_00020"/>
    </source>
</evidence>
<dbReference type="PIRSF" id="PIRSF000722">
    <property type="entry name" value="Acetate_prop_kin"/>
    <property type="match status" value="1"/>
</dbReference>
<dbReference type="GO" id="GO:0005737">
    <property type="term" value="C:cytoplasm"/>
    <property type="evidence" value="ECO:0007669"/>
    <property type="project" value="UniProtKB-SubCell"/>
</dbReference>
<dbReference type="SUPFAM" id="SSF53067">
    <property type="entry name" value="Actin-like ATPase domain"/>
    <property type="match status" value="2"/>
</dbReference>
<evidence type="ECO:0000256" key="1">
    <source>
        <dbReference type="ARBA" id="ARBA00008748"/>
    </source>
</evidence>
<keyword evidence="4 6" id="KW-0418">Kinase</keyword>
<evidence type="ECO:0000256" key="2">
    <source>
        <dbReference type="ARBA" id="ARBA00022679"/>
    </source>
</evidence>
<comment type="subcellular location">
    <subcellularLocation>
        <location evidence="6">Cytoplasm</location>
    </subcellularLocation>
</comment>
<keyword evidence="6" id="KW-0460">Magnesium</keyword>
<dbReference type="InterPro" id="IPR004372">
    <property type="entry name" value="Ac/propionate_kinase"/>
</dbReference>
<protein>
    <recommendedName>
        <fullName evidence="6">Acetate kinase</fullName>
        <ecNumber evidence="6">2.7.2.1</ecNumber>
    </recommendedName>
    <alternativeName>
        <fullName evidence="6">Acetokinase</fullName>
    </alternativeName>
</protein>
<proteinExistence type="inferred from homology"/>
<name>A0A399CWM4_9BACT</name>
<comment type="catalytic activity">
    <reaction evidence="6">
        <text>acetate + ATP = acetyl phosphate + ADP</text>
        <dbReference type="Rhea" id="RHEA:11352"/>
        <dbReference type="ChEBI" id="CHEBI:22191"/>
        <dbReference type="ChEBI" id="CHEBI:30089"/>
        <dbReference type="ChEBI" id="CHEBI:30616"/>
        <dbReference type="ChEBI" id="CHEBI:456216"/>
        <dbReference type="EC" id="2.7.2.1"/>
    </reaction>
</comment>
<comment type="subunit">
    <text evidence="6">Homodimer.</text>
</comment>
<dbReference type="Pfam" id="PF00871">
    <property type="entry name" value="Acetate_kinase"/>
    <property type="match status" value="1"/>
</dbReference>